<dbReference type="PANTHER" id="PTHR42801">
    <property type="entry name" value="THIOREDOXIN-DEPENDENT PEROXIDE REDUCTASE"/>
    <property type="match status" value="1"/>
</dbReference>
<evidence type="ECO:0000256" key="7">
    <source>
        <dbReference type="ARBA" id="ARBA00023002"/>
    </source>
</evidence>
<keyword evidence="7" id="KW-0560">Oxidoreductase</keyword>
<evidence type="ECO:0000256" key="16">
    <source>
        <dbReference type="PIRSR" id="PIRSR000239-1"/>
    </source>
</evidence>
<dbReference type="GO" id="GO:0009579">
    <property type="term" value="C:thylakoid"/>
    <property type="evidence" value="ECO:0007669"/>
    <property type="project" value="UniProtKB-SubCell"/>
</dbReference>
<dbReference type="AlphaFoldDB" id="A0A238VWF5"/>
<keyword evidence="5" id="KW-0049">Antioxidant</keyword>
<dbReference type="GO" id="GO:0005737">
    <property type="term" value="C:cytoplasm"/>
    <property type="evidence" value="ECO:0007669"/>
    <property type="project" value="TreeGrafter"/>
</dbReference>
<dbReference type="InterPro" id="IPR050924">
    <property type="entry name" value="Peroxiredoxin_BCP/PrxQ"/>
</dbReference>
<evidence type="ECO:0000259" key="17">
    <source>
        <dbReference type="PROSITE" id="PS51352"/>
    </source>
</evidence>
<dbReference type="PIRSF" id="PIRSF000239">
    <property type="entry name" value="AHPC"/>
    <property type="match status" value="1"/>
</dbReference>
<protein>
    <recommendedName>
        <fullName evidence="3">thioredoxin-dependent peroxiredoxin</fullName>
        <ecNumber evidence="3">1.11.1.24</ecNumber>
    </recommendedName>
    <alternativeName>
        <fullName evidence="11">Thioredoxin peroxidase</fullName>
    </alternativeName>
    <alternativeName>
        <fullName evidence="13">Thioredoxin-dependent peroxiredoxin Bcp</fullName>
    </alternativeName>
</protein>
<keyword evidence="10" id="KW-0676">Redox-active center</keyword>
<evidence type="ECO:0000256" key="9">
    <source>
        <dbReference type="ARBA" id="ARBA00023157"/>
    </source>
</evidence>
<comment type="similarity">
    <text evidence="12">Belongs to the peroxiredoxin family. BCP/PrxQ subfamily.</text>
</comment>
<evidence type="ECO:0000256" key="8">
    <source>
        <dbReference type="ARBA" id="ARBA00023078"/>
    </source>
</evidence>
<evidence type="ECO:0000256" key="14">
    <source>
        <dbReference type="ARBA" id="ARBA00049091"/>
    </source>
</evidence>
<organism evidence="18 19">
    <name type="scientific">Lutibacter flavus</name>
    <dbReference type="NCBI Taxonomy" id="691689"/>
    <lineage>
        <taxon>Bacteria</taxon>
        <taxon>Pseudomonadati</taxon>
        <taxon>Bacteroidota</taxon>
        <taxon>Flavobacteriia</taxon>
        <taxon>Flavobacteriales</taxon>
        <taxon>Flavobacteriaceae</taxon>
        <taxon>Lutibacter</taxon>
    </lineage>
</organism>
<keyword evidence="8" id="KW-0793">Thylakoid</keyword>
<feature type="active site" description="Cysteine sulfenic acid (-SOH) intermediate; for peroxidase activity" evidence="16">
    <location>
        <position position="71"/>
    </location>
</feature>
<comment type="catalytic activity">
    <reaction evidence="14">
        <text>a hydroperoxide + [thioredoxin]-dithiol = an alcohol + [thioredoxin]-disulfide + H2O</text>
        <dbReference type="Rhea" id="RHEA:62620"/>
        <dbReference type="Rhea" id="RHEA-COMP:10698"/>
        <dbReference type="Rhea" id="RHEA-COMP:10700"/>
        <dbReference type="ChEBI" id="CHEBI:15377"/>
        <dbReference type="ChEBI" id="CHEBI:29950"/>
        <dbReference type="ChEBI" id="CHEBI:30879"/>
        <dbReference type="ChEBI" id="CHEBI:35924"/>
        <dbReference type="ChEBI" id="CHEBI:50058"/>
        <dbReference type="EC" id="1.11.1.24"/>
    </reaction>
</comment>
<evidence type="ECO:0000256" key="1">
    <source>
        <dbReference type="ARBA" id="ARBA00003330"/>
    </source>
</evidence>
<evidence type="ECO:0000256" key="5">
    <source>
        <dbReference type="ARBA" id="ARBA00022862"/>
    </source>
</evidence>
<dbReference type="InterPro" id="IPR024706">
    <property type="entry name" value="Peroxiredoxin_AhpC-typ"/>
</dbReference>
<dbReference type="SUPFAM" id="SSF52833">
    <property type="entry name" value="Thioredoxin-like"/>
    <property type="match status" value="1"/>
</dbReference>
<dbReference type="InterPro" id="IPR013766">
    <property type="entry name" value="Thioredoxin_domain"/>
</dbReference>
<comment type="subcellular location">
    <subcellularLocation>
        <location evidence="15">Thylakoid</location>
    </subcellularLocation>
</comment>
<evidence type="ECO:0000256" key="6">
    <source>
        <dbReference type="ARBA" id="ARBA00022946"/>
    </source>
</evidence>
<name>A0A238VWF5_9FLAO</name>
<dbReference type="Gene3D" id="3.40.30.10">
    <property type="entry name" value="Glutaredoxin"/>
    <property type="match status" value="1"/>
</dbReference>
<dbReference type="InterPro" id="IPR036249">
    <property type="entry name" value="Thioredoxin-like_sf"/>
</dbReference>
<dbReference type="EC" id="1.11.1.24" evidence="3"/>
<dbReference type="InterPro" id="IPR000866">
    <property type="entry name" value="AhpC/TSA"/>
</dbReference>
<evidence type="ECO:0000256" key="15">
    <source>
        <dbReference type="ARBA" id="ARBA00060385"/>
    </source>
</evidence>
<feature type="domain" description="Thioredoxin" evidence="17">
    <location>
        <begin position="29"/>
        <end position="175"/>
    </location>
</feature>
<reference evidence="19" key="1">
    <citation type="submission" date="2017-06" db="EMBL/GenBank/DDBJ databases">
        <authorList>
            <person name="Varghese N."/>
            <person name="Submissions S."/>
        </authorList>
    </citation>
    <scope>NUCLEOTIDE SEQUENCE [LARGE SCALE GENOMIC DNA]</scope>
    <source>
        <strain evidence="19">DSM 27993</strain>
    </source>
</reference>
<evidence type="ECO:0000256" key="3">
    <source>
        <dbReference type="ARBA" id="ARBA00013017"/>
    </source>
</evidence>
<dbReference type="GO" id="GO:0045454">
    <property type="term" value="P:cell redox homeostasis"/>
    <property type="evidence" value="ECO:0007669"/>
    <property type="project" value="TreeGrafter"/>
</dbReference>
<dbReference type="FunFam" id="3.40.30.10:FF:000122">
    <property type="entry name" value="Peroxiredoxin Q chloroplastic"/>
    <property type="match status" value="1"/>
</dbReference>
<dbReference type="RefSeq" id="WP_317043589.1">
    <property type="nucleotide sequence ID" value="NZ_FZNX01000001.1"/>
</dbReference>
<evidence type="ECO:0000256" key="13">
    <source>
        <dbReference type="ARBA" id="ARBA00042639"/>
    </source>
</evidence>
<accession>A0A238VWF5</accession>
<evidence type="ECO:0000256" key="4">
    <source>
        <dbReference type="ARBA" id="ARBA00022559"/>
    </source>
</evidence>
<dbReference type="PROSITE" id="PS51352">
    <property type="entry name" value="THIOREDOXIN_2"/>
    <property type="match status" value="1"/>
</dbReference>
<dbReference type="CDD" id="cd03017">
    <property type="entry name" value="PRX_BCP"/>
    <property type="match status" value="1"/>
</dbReference>
<comment type="subunit">
    <text evidence="2">Monomer.</text>
</comment>
<dbReference type="EMBL" id="FZNX01000001">
    <property type="protein sequence ID" value="SNR38153.1"/>
    <property type="molecule type" value="Genomic_DNA"/>
</dbReference>
<keyword evidence="19" id="KW-1185">Reference proteome</keyword>
<dbReference type="GO" id="GO:0008379">
    <property type="term" value="F:thioredoxin peroxidase activity"/>
    <property type="evidence" value="ECO:0007669"/>
    <property type="project" value="TreeGrafter"/>
</dbReference>
<keyword evidence="9" id="KW-1015">Disulfide bond</keyword>
<dbReference type="PANTHER" id="PTHR42801:SF4">
    <property type="entry name" value="AHPC_TSA FAMILY PROTEIN"/>
    <property type="match status" value="1"/>
</dbReference>
<evidence type="ECO:0000256" key="2">
    <source>
        <dbReference type="ARBA" id="ARBA00011245"/>
    </source>
</evidence>
<proteinExistence type="inferred from homology"/>
<evidence type="ECO:0000313" key="18">
    <source>
        <dbReference type="EMBL" id="SNR38153.1"/>
    </source>
</evidence>
<dbReference type="Proteomes" id="UP000198412">
    <property type="component" value="Unassembled WGS sequence"/>
</dbReference>
<evidence type="ECO:0000256" key="11">
    <source>
        <dbReference type="ARBA" id="ARBA00032824"/>
    </source>
</evidence>
<evidence type="ECO:0000313" key="19">
    <source>
        <dbReference type="Proteomes" id="UP000198412"/>
    </source>
</evidence>
<dbReference type="Pfam" id="PF00578">
    <property type="entry name" value="AhpC-TSA"/>
    <property type="match status" value="1"/>
</dbReference>
<sequence>MKKIIFIIAIIILALILISKNNNSAMKKIEVGNTVPAFTLIDQNGNLFTVNDEINQPMVIYFYPKEDTPGCVKEACKFRDDFEKFTDLGSLVIGISGDNVASHKKFEEKYNLPFILLADTENKVRKLFGVPNSLIFLPGRVTYIVDKNGIVQYIFNSQFGAEKHIKNALKKLKEI</sequence>
<evidence type="ECO:0000256" key="10">
    <source>
        <dbReference type="ARBA" id="ARBA00023284"/>
    </source>
</evidence>
<gene>
    <name evidence="18" type="ORF">SAMN04488111_1076</name>
</gene>
<keyword evidence="6" id="KW-0809">Transit peptide</keyword>
<evidence type="ECO:0000256" key="12">
    <source>
        <dbReference type="ARBA" id="ARBA00038489"/>
    </source>
</evidence>
<dbReference type="GO" id="GO:0034599">
    <property type="term" value="P:cellular response to oxidative stress"/>
    <property type="evidence" value="ECO:0007669"/>
    <property type="project" value="TreeGrafter"/>
</dbReference>
<keyword evidence="4" id="KW-0575">Peroxidase</keyword>
<comment type="function">
    <text evidence="1">Thiol-specific peroxidase that catalyzes the reduction of hydrogen peroxide and organic hydroperoxides to water and alcohols, respectively. Plays a role in cell protection against oxidative stress by detoxifying peroxides and as sensor of hydrogen peroxide-mediated signaling events.</text>
</comment>